<evidence type="ECO:0000313" key="2">
    <source>
        <dbReference type="EMBL" id="KAJ8381614.1"/>
    </source>
</evidence>
<evidence type="ECO:0000313" key="3">
    <source>
        <dbReference type="Proteomes" id="UP001152622"/>
    </source>
</evidence>
<feature type="compositionally biased region" description="Basic and acidic residues" evidence="1">
    <location>
        <begin position="95"/>
        <end position="110"/>
    </location>
</feature>
<feature type="region of interest" description="Disordered" evidence="1">
    <location>
        <begin position="14"/>
        <end position="51"/>
    </location>
</feature>
<proteinExistence type="predicted"/>
<accession>A0A9Q1JEX8</accession>
<keyword evidence="3" id="KW-1185">Reference proteome</keyword>
<evidence type="ECO:0000256" key="1">
    <source>
        <dbReference type="SAM" id="MobiDB-lite"/>
    </source>
</evidence>
<dbReference type="AlphaFoldDB" id="A0A9Q1JEX8"/>
<reference evidence="2" key="1">
    <citation type="journal article" date="2023" name="Science">
        <title>Genome structures resolve the early diversification of teleost fishes.</title>
        <authorList>
            <person name="Parey E."/>
            <person name="Louis A."/>
            <person name="Montfort J."/>
            <person name="Bouchez O."/>
            <person name="Roques C."/>
            <person name="Iampietro C."/>
            <person name="Lluch J."/>
            <person name="Castinel A."/>
            <person name="Donnadieu C."/>
            <person name="Desvignes T."/>
            <person name="Floi Bucao C."/>
            <person name="Jouanno E."/>
            <person name="Wen M."/>
            <person name="Mejri S."/>
            <person name="Dirks R."/>
            <person name="Jansen H."/>
            <person name="Henkel C."/>
            <person name="Chen W.J."/>
            <person name="Zahm M."/>
            <person name="Cabau C."/>
            <person name="Klopp C."/>
            <person name="Thompson A.W."/>
            <person name="Robinson-Rechavi M."/>
            <person name="Braasch I."/>
            <person name="Lecointre G."/>
            <person name="Bobe J."/>
            <person name="Postlethwait J.H."/>
            <person name="Berthelot C."/>
            <person name="Roest Crollius H."/>
            <person name="Guiguen Y."/>
        </authorList>
    </citation>
    <scope>NUCLEOTIDE SEQUENCE</scope>
    <source>
        <strain evidence="2">WJC10195</strain>
    </source>
</reference>
<name>A0A9Q1JEX8_SYNKA</name>
<sequence length="141" mass="15665">MGLREVRPILDRKRNVFEEGGTPPGQSTWPTCLGRPEEEIATSGDNNLSLELEDGRNGMVLLVKMDSLEKREELEKGDKRGSLGLAIEVQLDRLAPQDKRESPENQDRRVPKASRVFVATLGSQASRVKGDHMATQGNLEQ</sequence>
<dbReference type="EMBL" id="JAINUF010000001">
    <property type="protein sequence ID" value="KAJ8381614.1"/>
    <property type="molecule type" value="Genomic_DNA"/>
</dbReference>
<protein>
    <submittedName>
        <fullName evidence="2">Uncharacterized protein</fullName>
    </submittedName>
</protein>
<comment type="caution">
    <text evidence="2">The sequence shown here is derived from an EMBL/GenBank/DDBJ whole genome shotgun (WGS) entry which is preliminary data.</text>
</comment>
<gene>
    <name evidence="2" type="ORF">SKAU_G00023920</name>
</gene>
<dbReference type="Proteomes" id="UP001152622">
    <property type="component" value="Chromosome 1"/>
</dbReference>
<organism evidence="2 3">
    <name type="scientific">Synaphobranchus kaupii</name>
    <name type="common">Kaup's arrowtooth eel</name>
    <dbReference type="NCBI Taxonomy" id="118154"/>
    <lineage>
        <taxon>Eukaryota</taxon>
        <taxon>Metazoa</taxon>
        <taxon>Chordata</taxon>
        <taxon>Craniata</taxon>
        <taxon>Vertebrata</taxon>
        <taxon>Euteleostomi</taxon>
        <taxon>Actinopterygii</taxon>
        <taxon>Neopterygii</taxon>
        <taxon>Teleostei</taxon>
        <taxon>Anguilliformes</taxon>
        <taxon>Synaphobranchidae</taxon>
        <taxon>Synaphobranchus</taxon>
    </lineage>
</organism>
<feature type="region of interest" description="Disordered" evidence="1">
    <location>
        <begin position="91"/>
        <end position="141"/>
    </location>
</feature>